<gene>
    <name evidence="3" type="ORF">ARMGADRAFT_1123888</name>
</gene>
<dbReference type="STRING" id="47427.A0A2H3CYB6"/>
<reference evidence="4" key="1">
    <citation type="journal article" date="2017" name="Nat. Ecol. Evol.">
        <title>Genome expansion and lineage-specific genetic innovations in the forest pathogenic fungi Armillaria.</title>
        <authorList>
            <person name="Sipos G."/>
            <person name="Prasanna A.N."/>
            <person name="Walter M.C."/>
            <person name="O'Connor E."/>
            <person name="Balint B."/>
            <person name="Krizsan K."/>
            <person name="Kiss B."/>
            <person name="Hess J."/>
            <person name="Varga T."/>
            <person name="Slot J."/>
            <person name="Riley R."/>
            <person name="Boka B."/>
            <person name="Rigling D."/>
            <person name="Barry K."/>
            <person name="Lee J."/>
            <person name="Mihaltcheva S."/>
            <person name="LaButti K."/>
            <person name="Lipzen A."/>
            <person name="Waldron R."/>
            <person name="Moloney N.M."/>
            <person name="Sperisen C."/>
            <person name="Kredics L."/>
            <person name="Vagvoelgyi C."/>
            <person name="Patrignani A."/>
            <person name="Fitzpatrick D."/>
            <person name="Nagy I."/>
            <person name="Doyle S."/>
            <person name="Anderson J.B."/>
            <person name="Grigoriev I.V."/>
            <person name="Gueldener U."/>
            <person name="Muensterkoetter M."/>
            <person name="Nagy L.G."/>
        </authorList>
    </citation>
    <scope>NUCLEOTIDE SEQUENCE [LARGE SCALE GENOMIC DNA]</scope>
    <source>
        <strain evidence="4">Ar21-2</strain>
    </source>
</reference>
<evidence type="ECO:0000256" key="2">
    <source>
        <dbReference type="SAM" id="SignalP"/>
    </source>
</evidence>
<evidence type="ECO:0000313" key="3">
    <source>
        <dbReference type="EMBL" id="PBK86820.1"/>
    </source>
</evidence>
<feature type="transmembrane region" description="Helical" evidence="1">
    <location>
        <begin position="89"/>
        <end position="112"/>
    </location>
</feature>
<dbReference type="EMBL" id="KZ293682">
    <property type="protein sequence ID" value="PBK86820.1"/>
    <property type="molecule type" value="Genomic_DNA"/>
</dbReference>
<keyword evidence="4" id="KW-1185">Reference proteome</keyword>
<sequence>MFVHISVSALMALPLLTSAGVIPVIFSHDDIMGRQVMISPVLPTLPRAVIVGRQVVTISPVISHEDGTDITGWQITIPALSTLKGRQLLALPAMLALSATPALPATFILPVLTGRQVPALLALPATPALLVLAGRQIPVLPAPPTPPAPPTFLMPPAFPVLPTVPVLPLPALPILAGRQIPVLSAPPAPPTFPAPPAIPALPVFTGRQIIMASLTISPVRHAYIPPAKAYRKDDCTWS</sequence>
<feature type="signal peptide" evidence="2">
    <location>
        <begin position="1"/>
        <end position="19"/>
    </location>
</feature>
<keyword evidence="1" id="KW-1133">Transmembrane helix</keyword>
<dbReference type="AlphaFoldDB" id="A0A2H3CYB6"/>
<dbReference type="InParanoid" id="A0A2H3CYB6"/>
<proteinExistence type="predicted"/>
<name>A0A2H3CYB6_ARMGA</name>
<organism evidence="3 4">
    <name type="scientific">Armillaria gallica</name>
    <name type="common">Bulbous honey fungus</name>
    <name type="synonym">Armillaria bulbosa</name>
    <dbReference type="NCBI Taxonomy" id="47427"/>
    <lineage>
        <taxon>Eukaryota</taxon>
        <taxon>Fungi</taxon>
        <taxon>Dikarya</taxon>
        <taxon>Basidiomycota</taxon>
        <taxon>Agaricomycotina</taxon>
        <taxon>Agaricomycetes</taxon>
        <taxon>Agaricomycetidae</taxon>
        <taxon>Agaricales</taxon>
        <taxon>Marasmiineae</taxon>
        <taxon>Physalacriaceae</taxon>
        <taxon>Armillaria</taxon>
    </lineage>
</organism>
<evidence type="ECO:0000313" key="4">
    <source>
        <dbReference type="Proteomes" id="UP000217790"/>
    </source>
</evidence>
<feature type="chain" id="PRO_5013682209" evidence="2">
    <location>
        <begin position="20"/>
        <end position="238"/>
    </location>
</feature>
<accession>A0A2H3CYB6</accession>
<dbReference type="OrthoDB" id="3064013at2759"/>
<keyword evidence="1" id="KW-0812">Transmembrane</keyword>
<evidence type="ECO:0000256" key="1">
    <source>
        <dbReference type="SAM" id="Phobius"/>
    </source>
</evidence>
<keyword evidence="2" id="KW-0732">Signal</keyword>
<protein>
    <submittedName>
        <fullName evidence="3">Uncharacterized protein</fullName>
    </submittedName>
</protein>
<keyword evidence="1" id="KW-0472">Membrane</keyword>
<dbReference type="Proteomes" id="UP000217790">
    <property type="component" value="Unassembled WGS sequence"/>
</dbReference>